<evidence type="ECO:0000256" key="8">
    <source>
        <dbReference type="ARBA" id="ARBA00022598"/>
    </source>
</evidence>
<keyword evidence="14 18" id="KW-0573">Peptidoglycan synthesis</keyword>
<proteinExistence type="inferred from homology"/>
<dbReference type="InterPro" id="IPR016185">
    <property type="entry name" value="PreATP-grasp_dom_sf"/>
</dbReference>
<comment type="pathway">
    <text evidence="4 18">Cell wall biogenesis; peptidoglycan biosynthesis.</text>
</comment>
<dbReference type="STRING" id="553385.GCA_000591415_01032"/>
<dbReference type="GO" id="GO:0009252">
    <property type="term" value="P:peptidoglycan biosynthetic process"/>
    <property type="evidence" value="ECO:0007669"/>
    <property type="project" value="UniProtKB-UniRule"/>
</dbReference>
<evidence type="ECO:0000256" key="14">
    <source>
        <dbReference type="ARBA" id="ARBA00022984"/>
    </source>
</evidence>
<dbReference type="Gene3D" id="3.30.1490.20">
    <property type="entry name" value="ATP-grasp fold, A domain"/>
    <property type="match status" value="1"/>
</dbReference>
<comment type="subcellular location">
    <subcellularLocation>
        <location evidence="3 18">Cytoplasm</location>
    </subcellularLocation>
</comment>
<evidence type="ECO:0000256" key="5">
    <source>
        <dbReference type="ARBA" id="ARBA00010871"/>
    </source>
</evidence>
<dbReference type="InterPro" id="IPR011761">
    <property type="entry name" value="ATP-grasp"/>
</dbReference>
<dbReference type="GO" id="GO:0005524">
    <property type="term" value="F:ATP binding"/>
    <property type="evidence" value="ECO:0007669"/>
    <property type="project" value="UniProtKB-UniRule"/>
</dbReference>
<feature type="binding site" evidence="20">
    <location>
        <position position="283"/>
    </location>
    <ligand>
        <name>Mg(2+)</name>
        <dbReference type="ChEBI" id="CHEBI:18420"/>
        <label>2</label>
    </ligand>
</feature>
<evidence type="ECO:0000256" key="20">
    <source>
        <dbReference type="PIRSR" id="PIRSR039102-3"/>
    </source>
</evidence>
<dbReference type="EMBL" id="VNFH01000001">
    <property type="protein sequence ID" value="TVU74016.1"/>
    <property type="molecule type" value="Genomic_DNA"/>
</dbReference>
<feature type="binding site" evidence="20">
    <location>
        <position position="268"/>
    </location>
    <ligand>
        <name>Mg(2+)</name>
        <dbReference type="ChEBI" id="CHEBI:18420"/>
        <label>1</label>
    </ligand>
</feature>
<dbReference type="GO" id="GO:0008360">
    <property type="term" value="P:regulation of cell shape"/>
    <property type="evidence" value="ECO:0007669"/>
    <property type="project" value="UniProtKB-KW"/>
</dbReference>
<dbReference type="SUPFAM" id="SSF56059">
    <property type="entry name" value="Glutathione synthetase ATP-binding domain-like"/>
    <property type="match status" value="1"/>
</dbReference>
<organism evidence="23 24">
    <name type="scientific">Cobetia crustatorum</name>
    <dbReference type="NCBI Taxonomy" id="553385"/>
    <lineage>
        <taxon>Bacteria</taxon>
        <taxon>Pseudomonadati</taxon>
        <taxon>Pseudomonadota</taxon>
        <taxon>Gammaproteobacteria</taxon>
        <taxon>Oceanospirillales</taxon>
        <taxon>Halomonadaceae</taxon>
        <taxon>Cobetia</taxon>
    </lineage>
</organism>
<keyword evidence="24" id="KW-1185">Reference proteome</keyword>
<protein>
    <recommendedName>
        <fullName evidence="6 18">D-alanine--D-alanine ligase</fullName>
        <ecNumber evidence="6 18">6.3.2.4</ecNumber>
    </recommendedName>
    <alternativeName>
        <fullName evidence="18">D-Ala-D-Ala ligase</fullName>
    </alternativeName>
    <alternativeName>
        <fullName evidence="18">D-alanylalanine synthetase</fullName>
    </alternativeName>
</protein>
<evidence type="ECO:0000256" key="6">
    <source>
        <dbReference type="ARBA" id="ARBA00012216"/>
    </source>
</evidence>
<feature type="active site" evidence="19">
    <location>
        <position position="292"/>
    </location>
</feature>
<dbReference type="Proteomes" id="UP000319941">
    <property type="component" value="Unassembled WGS sequence"/>
</dbReference>
<comment type="catalytic activity">
    <reaction evidence="17 18">
        <text>2 D-alanine + ATP = D-alanyl-D-alanine + ADP + phosphate + H(+)</text>
        <dbReference type="Rhea" id="RHEA:11224"/>
        <dbReference type="ChEBI" id="CHEBI:15378"/>
        <dbReference type="ChEBI" id="CHEBI:30616"/>
        <dbReference type="ChEBI" id="CHEBI:43474"/>
        <dbReference type="ChEBI" id="CHEBI:57416"/>
        <dbReference type="ChEBI" id="CHEBI:57822"/>
        <dbReference type="ChEBI" id="CHEBI:456216"/>
        <dbReference type="EC" id="6.3.2.4"/>
    </reaction>
</comment>
<keyword evidence="15 20" id="KW-0464">Manganese</keyword>
<dbReference type="PIRSF" id="PIRSF039102">
    <property type="entry name" value="Ddl/VanB"/>
    <property type="match status" value="1"/>
</dbReference>
<evidence type="ECO:0000259" key="22">
    <source>
        <dbReference type="PROSITE" id="PS50975"/>
    </source>
</evidence>
<dbReference type="RefSeq" id="WP_051510756.1">
    <property type="nucleotide sequence ID" value="NZ_CAWOWR010000001.1"/>
</dbReference>
<dbReference type="GO" id="GO:0008716">
    <property type="term" value="F:D-alanine-D-alanine ligase activity"/>
    <property type="evidence" value="ECO:0007669"/>
    <property type="project" value="UniProtKB-UniRule"/>
</dbReference>
<evidence type="ECO:0000256" key="19">
    <source>
        <dbReference type="PIRSR" id="PIRSR039102-1"/>
    </source>
</evidence>
<dbReference type="AlphaFoldDB" id="A0A558HXZ5"/>
<feature type="binding site" evidence="20">
    <location>
        <position position="281"/>
    </location>
    <ligand>
        <name>Mg(2+)</name>
        <dbReference type="ChEBI" id="CHEBI:18420"/>
        <label>1</label>
    </ligand>
</feature>
<evidence type="ECO:0000313" key="23">
    <source>
        <dbReference type="EMBL" id="TVU74016.1"/>
    </source>
</evidence>
<feature type="active site" evidence="19">
    <location>
        <position position="34"/>
    </location>
</feature>
<evidence type="ECO:0000256" key="13">
    <source>
        <dbReference type="ARBA" id="ARBA00022960"/>
    </source>
</evidence>
<dbReference type="PROSITE" id="PS00844">
    <property type="entry name" value="DALA_DALA_LIGASE_2"/>
    <property type="match status" value="1"/>
</dbReference>
<dbReference type="InterPro" id="IPR005905">
    <property type="entry name" value="D_ala_D_ala"/>
</dbReference>
<evidence type="ECO:0000256" key="15">
    <source>
        <dbReference type="ARBA" id="ARBA00023211"/>
    </source>
</evidence>
<dbReference type="GO" id="GO:0005829">
    <property type="term" value="C:cytosol"/>
    <property type="evidence" value="ECO:0007669"/>
    <property type="project" value="TreeGrafter"/>
</dbReference>
<evidence type="ECO:0000256" key="16">
    <source>
        <dbReference type="ARBA" id="ARBA00023316"/>
    </source>
</evidence>
<dbReference type="InterPro" id="IPR011127">
    <property type="entry name" value="Dala_Dala_lig_N"/>
</dbReference>
<evidence type="ECO:0000256" key="17">
    <source>
        <dbReference type="ARBA" id="ARBA00047614"/>
    </source>
</evidence>
<keyword evidence="8 18" id="KW-0436">Ligase</keyword>
<dbReference type="InterPro" id="IPR013815">
    <property type="entry name" value="ATP_grasp_subdomain_1"/>
</dbReference>
<evidence type="ECO:0000256" key="3">
    <source>
        <dbReference type="ARBA" id="ARBA00004496"/>
    </source>
</evidence>
<dbReference type="NCBIfam" id="NF002378">
    <property type="entry name" value="PRK01372.1"/>
    <property type="match status" value="1"/>
</dbReference>
<comment type="cofactor">
    <cofactor evidence="1">
        <name>Mn(2+)</name>
        <dbReference type="ChEBI" id="CHEBI:29035"/>
    </cofactor>
</comment>
<keyword evidence="13 18" id="KW-0133">Cell shape</keyword>
<dbReference type="OrthoDB" id="9813261at2"/>
<dbReference type="NCBIfam" id="TIGR01205">
    <property type="entry name" value="D_ala_D_alaTIGR"/>
    <property type="match status" value="1"/>
</dbReference>
<keyword evidence="9 20" id="KW-0479">Metal-binding</keyword>
<keyword evidence="7 18" id="KW-0963">Cytoplasm</keyword>
<evidence type="ECO:0000256" key="9">
    <source>
        <dbReference type="ARBA" id="ARBA00022723"/>
    </source>
</evidence>
<name>A0A558HXZ5_9GAMM</name>
<keyword evidence="10 21" id="KW-0547">Nucleotide-binding</keyword>
<dbReference type="Gene3D" id="3.40.50.20">
    <property type="match status" value="1"/>
</dbReference>
<dbReference type="UniPathway" id="UPA00219"/>
<dbReference type="SUPFAM" id="SSF52440">
    <property type="entry name" value="PreATP-grasp domain"/>
    <property type="match status" value="1"/>
</dbReference>
<evidence type="ECO:0000256" key="12">
    <source>
        <dbReference type="ARBA" id="ARBA00022842"/>
    </source>
</evidence>
<dbReference type="GO" id="GO:0046872">
    <property type="term" value="F:metal ion binding"/>
    <property type="evidence" value="ECO:0007669"/>
    <property type="project" value="UniProtKB-KW"/>
</dbReference>
<comment type="cofactor">
    <cofactor evidence="20">
        <name>Mg(2+)</name>
        <dbReference type="ChEBI" id="CHEBI:18420"/>
    </cofactor>
    <cofactor evidence="20">
        <name>Mn(2+)</name>
        <dbReference type="ChEBI" id="CHEBI:29035"/>
    </cofactor>
    <text evidence="20">Binds 2 magnesium or manganese ions per subunit.</text>
</comment>
<dbReference type="Pfam" id="PF01820">
    <property type="entry name" value="Dala_Dala_lig_N"/>
    <property type="match status" value="1"/>
</dbReference>
<dbReference type="PROSITE" id="PS00843">
    <property type="entry name" value="DALA_DALA_LIGASE_1"/>
    <property type="match status" value="1"/>
</dbReference>
<evidence type="ECO:0000256" key="4">
    <source>
        <dbReference type="ARBA" id="ARBA00004752"/>
    </source>
</evidence>
<evidence type="ECO:0000256" key="2">
    <source>
        <dbReference type="ARBA" id="ARBA00003921"/>
    </source>
</evidence>
<dbReference type="EC" id="6.3.2.4" evidence="6 18"/>
<comment type="caution">
    <text evidence="23">The sequence shown here is derived from an EMBL/GenBank/DDBJ whole genome shotgun (WGS) entry which is preliminary data.</text>
</comment>
<gene>
    <name evidence="18" type="primary">ddl</name>
    <name evidence="23" type="ORF">FQP86_02190</name>
</gene>
<evidence type="ECO:0000256" key="18">
    <source>
        <dbReference type="HAMAP-Rule" id="MF_00047"/>
    </source>
</evidence>
<dbReference type="InterPro" id="IPR011095">
    <property type="entry name" value="Dala_Dala_lig_C"/>
</dbReference>
<comment type="similarity">
    <text evidence="5 18">Belongs to the D-alanine--D-alanine ligase family.</text>
</comment>
<reference evidence="23 24" key="1">
    <citation type="submission" date="2019-07" db="EMBL/GenBank/DDBJ databases">
        <title>Diversity of Bacteria from Kongsfjorden, Arctic.</title>
        <authorList>
            <person name="Yu Y."/>
        </authorList>
    </citation>
    <scope>NUCLEOTIDE SEQUENCE [LARGE SCALE GENOMIC DNA]</scope>
    <source>
        <strain evidence="23 24">SM1923</strain>
    </source>
</reference>
<dbReference type="Gene3D" id="3.30.470.20">
    <property type="entry name" value="ATP-grasp fold, B domain"/>
    <property type="match status" value="1"/>
</dbReference>
<dbReference type="PANTHER" id="PTHR23132">
    <property type="entry name" value="D-ALANINE--D-ALANINE LIGASE"/>
    <property type="match status" value="1"/>
</dbReference>
<sequence>MSFRGETRGKSTVIPEQAVRYGRVVVLFGGMSAEREVSLKSGAAVLAALEGAGLDVQGYDMAGGLAGLEALRPDRVFIAMHGRGGEDGTLQGALELLGIPYTGSGVMASALGMDKLRTKKLWDAEGLPTPRSCQLAADTDWQVVLDTLGAPVVVKPVHEGSTLGIHIVEDASALEAAWRDASQFDAVVMAERFIKGPEYTVSILDDVALPAICIEADSGFYDYDAKYIANTTRYLLPCGLSAEREAALAELSLKAFSSLGCEGWGRVDVMQDAEGAFWLLEVNTSPGMTDHSLVPQSAAYIGLDFAALVLRILDTTLTERAGADVSDCLPSGH</sequence>
<dbReference type="FunFam" id="3.30.470.20:FF:000008">
    <property type="entry name" value="D-alanine--D-alanine ligase"/>
    <property type="match status" value="1"/>
</dbReference>
<keyword evidence="16 18" id="KW-0961">Cell wall biogenesis/degradation</keyword>
<dbReference type="InterPro" id="IPR000291">
    <property type="entry name" value="D-Ala_lig_Van_CS"/>
</dbReference>
<evidence type="ECO:0000256" key="7">
    <source>
        <dbReference type="ARBA" id="ARBA00022490"/>
    </source>
</evidence>
<feature type="active site" evidence="19">
    <location>
        <position position="161"/>
    </location>
</feature>
<dbReference type="PANTHER" id="PTHR23132:SF23">
    <property type="entry name" value="D-ALANINE--D-ALANINE LIGASE B"/>
    <property type="match status" value="1"/>
</dbReference>
<dbReference type="HAMAP" id="MF_00047">
    <property type="entry name" value="Dala_Dala_lig"/>
    <property type="match status" value="1"/>
</dbReference>
<dbReference type="Pfam" id="PF07478">
    <property type="entry name" value="Dala_Dala_lig_C"/>
    <property type="match status" value="1"/>
</dbReference>
<comment type="function">
    <text evidence="2 18">Cell wall formation.</text>
</comment>
<evidence type="ECO:0000256" key="1">
    <source>
        <dbReference type="ARBA" id="ARBA00001936"/>
    </source>
</evidence>
<evidence type="ECO:0000256" key="11">
    <source>
        <dbReference type="ARBA" id="ARBA00022840"/>
    </source>
</evidence>
<evidence type="ECO:0000313" key="24">
    <source>
        <dbReference type="Proteomes" id="UP000319941"/>
    </source>
</evidence>
<feature type="binding site" evidence="20">
    <location>
        <position position="281"/>
    </location>
    <ligand>
        <name>Mg(2+)</name>
        <dbReference type="ChEBI" id="CHEBI:18420"/>
        <label>2</label>
    </ligand>
</feature>
<feature type="domain" description="ATP-grasp" evidence="22">
    <location>
        <begin position="119"/>
        <end position="314"/>
    </location>
</feature>
<keyword evidence="11 21" id="KW-0067">ATP-binding</keyword>
<dbReference type="PROSITE" id="PS50975">
    <property type="entry name" value="ATP_GRASP"/>
    <property type="match status" value="1"/>
</dbReference>
<keyword evidence="12 20" id="KW-0460">Magnesium</keyword>
<evidence type="ECO:0000256" key="10">
    <source>
        <dbReference type="ARBA" id="ARBA00022741"/>
    </source>
</evidence>
<accession>A0A558HXZ5</accession>
<evidence type="ECO:0000256" key="21">
    <source>
        <dbReference type="PROSITE-ProRule" id="PRU00409"/>
    </source>
</evidence>
<dbReference type="GO" id="GO:0071555">
    <property type="term" value="P:cell wall organization"/>
    <property type="evidence" value="ECO:0007669"/>
    <property type="project" value="UniProtKB-KW"/>
</dbReference>